<dbReference type="Proteomes" id="UP000578449">
    <property type="component" value="Unassembled WGS sequence"/>
</dbReference>
<evidence type="ECO:0000256" key="1">
    <source>
        <dbReference type="SAM" id="MobiDB-lite"/>
    </source>
</evidence>
<accession>A0A840PDN7</accession>
<reference evidence="3 4" key="1">
    <citation type="submission" date="2020-08" db="EMBL/GenBank/DDBJ databases">
        <title>Genomic Encyclopedia of Type Strains, Phase IV (KMG-IV): sequencing the most valuable type-strain genomes for metagenomic binning, comparative biology and taxonomic classification.</title>
        <authorList>
            <person name="Goeker M."/>
        </authorList>
    </citation>
    <scope>NUCLEOTIDE SEQUENCE [LARGE SCALE GENOMIC DNA]</scope>
    <source>
        <strain evidence="3 4">DSM 45615</strain>
    </source>
</reference>
<organism evidence="3 4">
    <name type="scientific">Thermocatellispora tengchongensis</name>
    <dbReference type="NCBI Taxonomy" id="1073253"/>
    <lineage>
        <taxon>Bacteria</taxon>
        <taxon>Bacillati</taxon>
        <taxon>Actinomycetota</taxon>
        <taxon>Actinomycetes</taxon>
        <taxon>Streptosporangiales</taxon>
        <taxon>Streptosporangiaceae</taxon>
        <taxon>Thermocatellispora</taxon>
    </lineage>
</organism>
<dbReference type="EMBL" id="JACHGN010000012">
    <property type="protein sequence ID" value="MBB5135961.1"/>
    <property type="molecule type" value="Genomic_DNA"/>
</dbReference>
<dbReference type="AlphaFoldDB" id="A0A840PDN7"/>
<evidence type="ECO:0000259" key="2">
    <source>
        <dbReference type="Pfam" id="PF01011"/>
    </source>
</evidence>
<feature type="compositionally biased region" description="Low complexity" evidence="1">
    <location>
        <begin position="93"/>
        <end position="107"/>
    </location>
</feature>
<protein>
    <submittedName>
        <fullName evidence="3">Outer membrane protein assembly factor BamB</fullName>
    </submittedName>
</protein>
<evidence type="ECO:0000313" key="3">
    <source>
        <dbReference type="EMBL" id="MBB5135961.1"/>
    </source>
</evidence>
<evidence type="ECO:0000313" key="4">
    <source>
        <dbReference type="Proteomes" id="UP000578449"/>
    </source>
</evidence>
<dbReference type="InterPro" id="IPR011047">
    <property type="entry name" value="Quinoprotein_ADH-like_sf"/>
</dbReference>
<proteinExistence type="predicted"/>
<dbReference type="RefSeq" id="WP_221336800.1">
    <property type="nucleotide sequence ID" value="NZ_BAABIX010000024.1"/>
</dbReference>
<dbReference type="InterPro" id="IPR002372">
    <property type="entry name" value="PQQ_rpt_dom"/>
</dbReference>
<comment type="caution">
    <text evidence="3">The sequence shown here is derived from an EMBL/GenBank/DDBJ whole genome shotgun (WGS) entry which is preliminary data.</text>
</comment>
<feature type="domain" description="Pyrrolo-quinoline quinone repeat" evidence="2">
    <location>
        <begin position="4"/>
        <end position="53"/>
    </location>
</feature>
<keyword evidence="4" id="KW-1185">Reference proteome</keyword>
<gene>
    <name evidence="3" type="ORF">HNP84_005705</name>
</gene>
<name>A0A840PDN7_9ACTN</name>
<dbReference type="Pfam" id="PF01011">
    <property type="entry name" value="PQQ"/>
    <property type="match status" value="1"/>
</dbReference>
<dbReference type="Gene3D" id="2.140.10.10">
    <property type="entry name" value="Quinoprotein alcohol dehydrogenase-like superfamily"/>
    <property type="match status" value="1"/>
</dbReference>
<sequence>MTSSATDLLFIGQPDGNLLCLDARNGRELWRWQTGAAVSSSPIAYEIDGEQYIAVYAGGTGIPYGNSAPRGDHLWAFKVGGRVPPAATPPAPVVRRPVSGPRWTAAP</sequence>
<dbReference type="SUPFAM" id="SSF50998">
    <property type="entry name" value="Quinoprotein alcohol dehydrogenase-like"/>
    <property type="match status" value="1"/>
</dbReference>
<feature type="region of interest" description="Disordered" evidence="1">
    <location>
        <begin position="86"/>
        <end position="107"/>
    </location>
</feature>